<dbReference type="EMBL" id="QXDC01000002">
    <property type="protein sequence ID" value="RIA45650.1"/>
    <property type="molecule type" value="Genomic_DNA"/>
</dbReference>
<reference evidence="1 2" key="1">
    <citation type="submission" date="2018-08" db="EMBL/GenBank/DDBJ databases">
        <title>Genomic Encyclopedia of Type Strains, Phase IV (KMG-IV): sequencing the most valuable type-strain genomes for metagenomic binning, comparative biology and taxonomic classification.</title>
        <authorList>
            <person name="Goeker M."/>
        </authorList>
    </citation>
    <scope>NUCLEOTIDE SEQUENCE [LARGE SCALE GENOMIC DNA]</scope>
    <source>
        <strain evidence="1 2">DSM 25527</strain>
    </source>
</reference>
<accession>A0A397P7Y0</accession>
<dbReference type="RefSeq" id="WP_211325783.1">
    <property type="nucleotide sequence ID" value="NZ_QXDC01000002.1"/>
</dbReference>
<dbReference type="AlphaFoldDB" id="A0A397P7Y0"/>
<dbReference type="Proteomes" id="UP000266568">
    <property type="component" value="Unassembled WGS sequence"/>
</dbReference>
<organism evidence="1 2">
    <name type="scientific">Hephaestia caeni</name>
    <dbReference type="NCBI Taxonomy" id="645617"/>
    <lineage>
        <taxon>Bacteria</taxon>
        <taxon>Pseudomonadati</taxon>
        <taxon>Pseudomonadota</taxon>
        <taxon>Alphaproteobacteria</taxon>
        <taxon>Sphingomonadales</taxon>
        <taxon>Sphingomonadaceae</taxon>
        <taxon>Hephaestia</taxon>
    </lineage>
</organism>
<evidence type="ECO:0000313" key="1">
    <source>
        <dbReference type="EMBL" id="RIA45650.1"/>
    </source>
</evidence>
<evidence type="ECO:0000313" key="2">
    <source>
        <dbReference type="Proteomes" id="UP000266568"/>
    </source>
</evidence>
<dbReference type="InterPro" id="IPR010323">
    <property type="entry name" value="DUF924"/>
</dbReference>
<sequence>MADDLGIQPGEVHGLAEAVLAFWLDEVPADKRFAKDAALDAVIKARFGVLLETLIRADARGWRDDPRTLLAAVIVIDQFSRNIHRGQAQAFAADPLALSLTKHAITRGWDVGMTVTERQFVYMPMMHAEDRAVQQRSLHYFATLDDDFIFGFAKDHADVIARFGRFPSRNAALGRVSTPEEETYLNRPDAGW</sequence>
<comment type="caution">
    <text evidence="1">The sequence shown here is derived from an EMBL/GenBank/DDBJ whole genome shotgun (WGS) entry which is preliminary data.</text>
</comment>
<dbReference type="InterPro" id="IPR011990">
    <property type="entry name" value="TPR-like_helical_dom_sf"/>
</dbReference>
<name>A0A397P7Y0_9SPHN</name>
<gene>
    <name evidence="1" type="ORF">DFR49_0173</name>
</gene>
<dbReference type="Pfam" id="PF06041">
    <property type="entry name" value="DUF924"/>
    <property type="match status" value="1"/>
</dbReference>
<dbReference type="Gene3D" id="1.20.58.320">
    <property type="entry name" value="TPR-like"/>
    <property type="match status" value="1"/>
</dbReference>
<proteinExistence type="predicted"/>
<protein>
    <submittedName>
        <fullName evidence="1">Uncharacterized protein (DUF924 family)</fullName>
    </submittedName>
</protein>
<dbReference type="SUPFAM" id="SSF48452">
    <property type="entry name" value="TPR-like"/>
    <property type="match status" value="1"/>
</dbReference>
<keyword evidence="2" id="KW-1185">Reference proteome</keyword>
<dbReference type="Gene3D" id="1.25.40.10">
    <property type="entry name" value="Tetratricopeptide repeat domain"/>
    <property type="match status" value="1"/>
</dbReference>